<keyword evidence="3" id="KW-1185">Reference proteome</keyword>
<dbReference type="Proteomes" id="UP001153954">
    <property type="component" value="Unassembled WGS sequence"/>
</dbReference>
<evidence type="ECO:0000313" key="3">
    <source>
        <dbReference type="Proteomes" id="UP001153954"/>
    </source>
</evidence>
<name>A0AAU9UWA5_EUPED</name>
<organism evidence="2 3">
    <name type="scientific">Euphydryas editha</name>
    <name type="common">Edith's checkerspot</name>
    <dbReference type="NCBI Taxonomy" id="104508"/>
    <lineage>
        <taxon>Eukaryota</taxon>
        <taxon>Metazoa</taxon>
        <taxon>Ecdysozoa</taxon>
        <taxon>Arthropoda</taxon>
        <taxon>Hexapoda</taxon>
        <taxon>Insecta</taxon>
        <taxon>Pterygota</taxon>
        <taxon>Neoptera</taxon>
        <taxon>Endopterygota</taxon>
        <taxon>Lepidoptera</taxon>
        <taxon>Glossata</taxon>
        <taxon>Ditrysia</taxon>
        <taxon>Papilionoidea</taxon>
        <taxon>Nymphalidae</taxon>
        <taxon>Nymphalinae</taxon>
        <taxon>Euphydryas</taxon>
    </lineage>
</organism>
<proteinExistence type="predicted"/>
<sequence length="236" mass="27455">MEYNTENHRQFYLFCKNEPESKDEIVVDNSNTTERRRQSTIKPHLSQDRYRSSSSPSETPLKVLKKKTLGFFSCLNCCKNNTTINKQPKDHKKNTGKRVHFDNLTKCSKGKSAKLYVSSSATKNEGSLEDKYFSEIELKDFEESKDPKKKGKLTTGIPVKGKKNSLNLETKHGRERKSHSHDSTSLVSLFQKITHYKGRNLKKYGYVHHFRDSHERKTCYEYIRNSDNSISKSYKV</sequence>
<comment type="caution">
    <text evidence="2">The sequence shown here is derived from an EMBL/GenBank/DDBJ whole genome shotgun (WGS) entry which is preliminary data.</text>
</comment>
<evidence type="ECO:0000256" key="1">
    <source>
        <dbReference type="SAM" id="MobiDB-lite"/>
    </source>
</evidence>
<gene>
    <name evidence="2" type="ORF">EEDITHA_LOCUS17913</name>
</gene>
<dbReference type="EMBL" id="CAKOGL010000026">
    <property type="protein sequence ID" value="CAH2103392.1"/>
    <property type="molecule type" value="Genomic_DNA"/>
</dbReference>
<reference evidence="2" key="1">
    <citation type="submission" date="2022-03" db="EMBL/GenBank/DDBJ databases">
        <authorList>
            <person name="Tunstrom K."/>
        </authorList>
    </citation>
    <scope>NUCLEOTIDE SEQUENCE</scope>
</reference>
<evidence type="ECO:0000313" key="2">
    <source>
        <dbReference type="EMBL" id="CAH2103392.1"/>
    </source>
</evidence>
<accession>A0AAU9UWA5</accession>
<dbReference type="AlphaFoldDB" id="A0AAU9UWA5"/>
<feature type="region of interest" description="Disordered" evidence="1">
    <location>
        <begin position="24"/>
        <end position="59"/>
    </location>
</feature>
<feature type="region of interest" description="Disordered" evidence="1">
    <location>
        <begin position="144"/>
        <end position="184"/>
    </location>
</feature>
<protein>
    <submittedName>
        <fullName evidence="2">Uncharacterized protein</fullName>
    </submittedName>
</protein>